<evidence type="ECO:0000256" key="6">
    <source>
        <dbReference type="ARBA" id="ARBA00047561"/>
    </source>
</evidence>
<dbReference type="GO" id="GO:0019354">
    <property type="term" value="P:siroheme biosynthetic process"/>
    <property type="evidence" value="ECO:0007669"/>
    <property type="project" value="UniProtKB-UniPathway"/>
</dbReference>
<dbReference type="UniPathway" id="UPA00262">
    <property type="reaction ID" value="UER00222"/>
</dbReference>
<dbReference type="SUPFAM" id="SSF51735">
    <property type="entry name" value="NAD(P)-binding Rossmann-fold domains"/>
    <property type="match status" value="1"/>
</dbReference>
<dbReference type="PANTHER" id="PTHR35330">
    <property type="entry name" value="SIROHEME BIOSYNTHESIS PROTEIN MET8"/>
    <property type="match status" value="1"/>
</dbReference>
<name>A0A369B817_9FIRM</name>
<evidence type="ECO:0000256" key="2">
    <source>
        <dbReference type="ARBA" id="ARBA00012400"/>
    </source>
</evidence>
<dbReference type="PANTHER" id="PTHR35330:SF1">
    <property type="entry name" value="SIROHEME BIOSYNTHESIS PROTEIN MET8"/>
    <property type="match status" value="1"/>
</dbReference>
<keyword evidence="3" id="KW-0560">Oxidoreductase</keyword>
<keyword evidence="5" id="KW-0627">Porphyrin biosynthesis</keyword>
<keyword evidence="9" id="KW-1185">Reference proteome</keyword>
<dbReference type="EC" id="1.3.1.76" evidence="2"/>
<dbReference type="InterPro" id="IPR028161">
    <property type="entry name" value="Met8-like"/>
</dbReference>
<comment type="catalytic activity">
    <reaction evidence="6">
        <text>precorrin-2 + NAD(+) = sirohydrochlorin + NADH + 2 H(+)</text>
        <dbReference type="Rhea" id="RHEA:15613"/>
        <dbReference type="ChEBI" id="CHEBI:15378"/>
        <dbReference type="ChEBI" id="CHEBI:57540"/>
        <dbReference type="ChEBI" id="CHEBI:57945"/>
        <dbReference type="ChEBI" id="CHEBI:58351"/>
        <dbReference type="ChEBI" id="CHEBI:58827"/>
        <dbReference type="EC" id="1.3.1.76"/>
    </reaction>
</comment>
<dbReference type="EMBL" id="QPJT01000007">
    <property type="protein sequence ID" value="RCX17571.1"/>
    <property type="molecule type" value="Genomic_DNA"/>
</dbReference>
<evidence type="ECO:0000313" key="8">
    <source>
        <dbReference type="EMBL" id="RCX17571.1"/>
    </source>
</evidence>
<reference evidence="8 9" key="1">
    <citation type="submission" date="2018-07" db="EMBL/GenBank/DDBJ databases">
        <title>Genomic Encyclopedia of Type Strains, Phase IV (KMG-IV): sequencing the most valuable type-strain genomes for metagenomic binning, comparative biology and taxonomic classification.</title>
        <authorList>
            <person name="Goeker M."/>
        </authorList>
    </citation>
    <scope>NUCLEOTIDE SEQUENCE [LARGE SCALE GENOMIC DNA]</scope>
    <source>
        <strain evidence="8 9">DSM 27016</strain>
    </source>
</reference>
<dbReference type="InterPro" id="IPR036291">
    <property type="entry name" value="NAD(P)-bd_dom_sf"/>
</dbReference>
<dbReference type="NCBIfam" id="TIGR01470">
    <property type="entry name" value="cysG_Nterm"/>
    <property type="match status" value="1"/>
</dbReference>
<sequence length="215" mass="24297">MPVFPMFVDLKGKRCVVVGGGNVAARKIEALMAFGPAITVVSPNAVNEIVQLADMRQIDLLLREYREDDLSEAFVAIAASDDEAVNESVYNSCVKRGIMVNTVDDPEKCTFIFPAIVRRGDLVVGVSTSGRYPSMSKKVRQHVGASIPPYWGEAVDLLEPFRVRAKEEIKNEEKRKRALREIMDEALSCYEKYERQQLLLRLERIFEGYADYEND</sequence>
<evidence type="ECO:0000256" key="1">
    <source>
        <dbReference type="ARBA" id="ARBA00005010"/>
    </source>
</evidence>
<evidence type="ECO:0000256" key="5">
    <source>
        <dbReference type="ARBA" id="ARBA00023244"/>
    </source>
</evidence>
<dbReference type="GO" id="GO:0004325">
    <property type="term" value="F:ferrochelatase activity"/>
    <property type="evidence" value="ECO:0007669"/>
    <property type="project" value="InterPro"/>
</dbReference>
<keyword evidence="4" id="KW-0520">NAD</keyword>
<dbReference type="InterPro" id="IPR006367">
    <property type="entry name" value="Sirohaem_synthase_N"/>
</dbReference>
<proteinExistence type="predicted"/>
<protein>
    <recommendedName>
        <fullName evidence="2">precorrin-2 dehydrogenase</fullName>
        <ecNumber evidence="2">1.3.1.76</ecNumber>
    </recommendedName>
</protein>
<comment type="pathway">
    <text evidence="1">Porphyrin-containing compound metabolism; siroheme biosynthesis; sirohydrochlorin from precorrin-2: step 1/1.</text>
</comment>
<dbReference type="Gene3D" id="3.40.50.720">
    <property type="entry name" value="NAD(P)-binding Rossmann-like Domain"/>
    <property type="match status" value="1"/>
</dbReference>
<keyword evidence="7" id="KW-0175">Coiled coil</keyword>
<dbReference type="Gene3D" id="1.10.8.610">
    <property type="entry name" value="SirC, precorrin-2 dehydrogenase, C-terminal helical domain-like"/>
    <property type="match status" value="1"/>
</dbReference>
<evidence type="ECO:0000256" key="7">
    <source>
        <dbReference type="SAM" id="Coils"/>
    </source>
</evidence>
<evidence type="ECO:0000313" key="9">
    <source>
        <dbReference type="Proteomes" id="UP000253034"/>
    </source>
</evidence>
<evidence type="ECO:0000256" key="4">
    <source>
        <dbReference type="ARBA" id="ARBA00023027"/>
    </source>
</evidence>
<feature type="coiled-coil region" evidence="7">
    <location>
        <begin position="162"/>
        <end position="196"/>
    </location>
</feature>
<dbReference type="Proteomes" id="UP000253034">
    <property type="component" value="Unassembled WGS sequence"/>
</dbReference>
<dbReference type="OrthoDB" id="9773765at2"/>
<dbReference type="InterPro" id="IPR042518">
    <property type="entry name" value="SirC_C"/>
</dbReference>
<dbReference type="AlphaFoldDB" id="A0A369B817"/>
<dbReference type="Pfam" id="PF13241">
    <property type="entry name" value="NAD_binding_7"/>
    <property type="match status" value="1"/>
</dbReference>
<gene>
    <name evidence="8" type="ORF">DFR58_107117</name>
</gene>
<dbReference type="GO" id="GO:0043115">
    <property type="term" value="F:precorrin-2 dehydrogenase activity"/>
    <property type="evidence" value="ECO:0007669"/>
    <property type="project" value="UniProtKB-EC"/>
</dbReference>
<dbReference type="RefSeq" id="WP_114297283.1">
    <property type="nucleotide sequence ID" value="NZ_QPJT01000007.1"/>
</dbReference>
<comment type="caution">
    <text evidence="8">The sequence shown here is derived from an EMBL/GenBank/DDBJ whole genome shotgun (WGS) entry which is preliminary data.</text>
</comment>
<evidence type="ECO:0000256" key="3">
    <source>
        <dbReference type="ARBA" id="ARBA00023002"/>
    </source>
</evidence>
<dbReference type="SUPFAM" id="SSF75615">
    <property type="entry name" value="Siroheme synthase middle domains-like"/>
    <property type="match status" value="1"/>
</dbReference>
<organism evidence="8 9">
    <name type="scientific">Anaerobacterium chartisolvens</name>
    <dbReference type="NCBI Taxonomy" id="1297424"/>
    <lineage>
        <taxon>Bacteria</taxon>
        <taxon>Bacillati</taxon>
        <taxon>Bacillota</taxon>
        <taxon>Clostridia</taxon>
        <taxon>Eubacteriales</taxon>
        <taxon>Oscillospiraceae</taxon>
        <taxon>Anaerobacterium</taxon>
    </lineage>
</organism>
<accession>A0A369B817</accession>